<sequence length="376" mass="42623">MLDFIYYPISAVLWFWREVLTKLGMPHDGGLTWALAIILLTATVKAILLYPTIRSLRSTRKMQELQPKMQEIRQRYKNDKQKQAEETQKLYKESGFNPIAGCLPMLVQIPVFIGMFHVIRSFNRTGEQFGGLGLTAEENRQIGNYFFSAQDVQSFLDARIFGVPLSTSIGMPAEQYSAFQPVDFARLDIALVAVPLIAATVIFTHLNARYTLNRQKARIASGKQAAPSGDNAEMMQMQQDMMGKMMLWFIPAMTIFTGYLWPIGLLFYFFTNTFWTFIQTRLVYAKMDKEEDEEIARRRESAQATAPAPGARTVDRRSKKQRKLDNQRSGSTNASQVIADDSDKVSDASNPSTAVTPVDRKAAEKARTKAKKKKKK</sequence>
<organism evidence="20 21">
    <name type="scientific">Corynebacterium tapiri</name>
    <dbReference type="NCBI Taxonomy" id="1448266"/>
    <lineage>
        <taxon>Bacteria</taxon>
        <taxon>Bacillati</taxon>
        <taxon>Actinomycetota</taxon>
        <taxon>Actinomycetes</taxon>
        <taxon>Mycobacteriales</taxon>
        <taxon>Corynebacteriaceae</taxon>
        <taxon>Corynebacterium</taxon>
    </lineage>
</organism>
<dbReference type="InterPro" id="IPR028055">
    <property type="entry name" value="YidC/Oxa/ALB_C"/>
</dbReference>
<accession>A0A5C4U4F0</accession>
<evidence type="ECO:0000256" key="17">
    <source>
        <dbReference type="SAM" id="MobiDB-lite"/>
    </source>
</evidence>
<keyword evidence="9 18" id="KW-0472">Membrane</keyword>
<keyword evidence="7" id="KW-0653">Protein transport</keyword>
<evidence type="ECO:0000256" key="1">
    <source>
        <dbReference type="ARBA" id="ARBA00004651"/>
    </source>
</evidence>
<evidence type="ECO:0000256" key="11">
    <source>
        <dbReference type="ARBA" id="ARBA00025034"/>
    </source>
</evidence>
<evidence type="ECO:0000256" key="3">
    <source>
        <dbReference type="ARBA" id="ARBA00015325"/>
    </source>
</evidence>
<dbReference type="GO" id="GO:0015031">
    <property type="term" value="P:protein transport"/>
    <property type="evidence" value="ECO:0007669"/>
    <property type="project" value="UniProtKB-KW"/>
</dbReference>
<evidence type="ECO:0000259" key="19">
    <source>
        <dbReference type="Pfam" id="PF02096"/>
    </source>
</evidence>
<dbReference type="OrthoDB" id="9780552at2"/>
<comment type="caution">
    <text evidence="20">The sequence shown here is derived from an EMBL/GenBank/DDBJ whole genome shotgun (WGS) entry which is preliminary data.</text>
</comment>
<feature type="transmembrane region" description="Helical" evidence="18">
    <location>
        <begin position="189"/>
        <end position="208"/>
    </location>
</feature>
<evidence type="ECO:0000256" key="15">
    <source>
        <dbReference type="ARBA" id="ARBA00033342"/>
    </source>
</evidence>
<evidence type="ECO:0000256" key="2">
    <source>
        <dbReference type="ARBA" id="ARBA00010527"/>
    </source>
</evidence>
<feature type="transmembrane region" description="Helical" evidence="18">
    <location>
        <begin position="99"/>
        <end position="119"/>
    </location>
</feature>
<evidence type="ECO:0000256" key="14">
    <source>
        <dbReference type="ARBA" id="ARBA00033245"/>
    </source>
</evidence>
<name>A0A5C4U4F0_9CORY</name>
<feature type="compositionally biased region" description="Basic and acidic residues" evidence="17">
    <location>
        <begin position="358"/>
        <end position="367"/>
    </location>
</feature>
<feature type="transmembrane region" description="Helical" evidence="18">
    <location>
        <begin position="31"/>
        <end position="53"/>
    </location>
</feature>
<dbReference type="InterPro" id="IPR001708">
    <property type="entry name" value="YidC/ALB3/OXA1/COX18"/>
</dbReference>
<feature type="transmembrane region" description="Helical" evidence="18">
    <location>
        <begin position="245"/>
        <end position="270"/>
    </location>
</feature>
<evidence type="ECO:0000256" key="10">
    <source>
        <dbReference type="ARBA" id="ARBA00023186"/>
    </source>
</evidence>
<evidence type="ECO:0000256" key="8">
    <source>
        <dbReference type="ARBA" id="ARBA00022989"/>
    </source>
</evidence>
<dbReference type="PANTHER" id="PTHR12428">
    <property type="entry name" value="OXA1"/>
    <property type="match status" value="1"/>
</dbReference>
<evidence type="ECO:0000256" key="7">
    <source>
        <dbReference type="ARBA" id="ARBA00022927"/>
    </source>
</evidence>
<dbReference type="EMBL" id="VDHJ01000009">
    <property type="protein sequence ID" value="TNL96860.1"/>
    <property type="molecule type" value="Genomic_DNA"/>
</dbReference>
<reference evidence="20 21" key="1">
    <citation type="submission" date="2019-06" db="EMBL/GenBank/DDBJ databases">
        <authorList>
            <person name="Li J."/>
        </authorList>
    </citation>
    <scope>NUCLEOTIDE SEQUENCE [LARGE SCALE GENOMIC DNA]</scope>
    <source>
        <strain evidence="20 21">LMG 28165</strain>
    </source>
</reference>
<dbReference type="GO" id="GO:0051205">
    <property type="term" value="P:protein insertion into membrane"/>
    <property type="evidence" value="ECO:0007669"/>
    <property type="project" value="TreeGrafter"/>
</dbReference>
<keyword evidence="4" id="KW-0813">Transport</keyword>
<keyword evidence="5" id="KW-1003">Cell membrane</keyword>
<dbReference type="NCBIfam" id="TIGR03592">
    <property type="entry name" value="yidC_oxa1_cterm"/>
    <property type="match status" value="1"/>
</dbReference>
<feature type="compositionally biased region" description="Polar residues" evidence="17">
    <location>
        <begin position="327"/>
        <end position="336"/>
    </location>
</feature>
<dbReference type="Pfam" id="PF02096">
    <property type="entry name" value="60KD_IMP"/>
    <property type="match status" value="1"/>
</dbReference>
<evidence type="ECO:0000256" key="4">
    <source>
        <dbReference type="ARBA" id="ARBA00022448"/>
    </source>
</evidence>
<evidence type="ECO:0000256" key="9">
    <source>
        <dbReference type="ARBA" id="ARBA00023136"/>
    </source>
</evidence>
<dbReference type="PANTHER" id="PTHR12428:SF65">
    <property type="entry name" value="CYTOCHROME C OXIDASE ASSEMBLY PROTEIN COX18, MITOCHONDRIAL"/>
    <property type="match status" value="1"/>
</dbReference>
<evidence type="ECO:0000313" key="21">
    <source>
        <dbReference type="Proteomes" id="UP000312032"/>
    </source>
</evidence>
<protein>
    <recommendedName>
        <fullName evidence="3">Membrane protein insertase YidC</fullName>
    </recommendedName>
    <alternativeName>
        <fullName evidence="15">Foldase YidC</fullName>
    </alternativeName>
    <alternativeName>
        <fullName evidence="14">Membrane integrase YidC</fullName>
    </alternativeName>
    <alternativeName>
        <fullName evidence="13">Membrane protein YidC</fullName>
    </alternativeName>
</protein>
<dbReference type="InterPro" id="IPR047196">
    <property type="entry name" value="YidC_ALB_C"/>
</dbReference>
<evidence type="ECO:0000256" key="16">
    <source>
        <dbReference type="RuleBase" id="RU003945"/>
    </source>
</evidence>
<keyword evidence="10" id="KW-0143">Chaperone</keyword>
<dbReference type="NCBIfam" id="NF002899">
    <property type="entry name" value="PRK03449.1"/>
    <property type="match status" value="1"/>
</dbReference>
<evidence type="ECO:0000256" key="5">
    <source>
        <dbReference type="ARBA" id="ARBA00022475"/>
    </source>
</evidence>
<keyword evidence="6 16" id="KW-0812">Transmembrane</keyword>
<dbReference type="CDD" id="cd20070">
    <property type="entry name" value="5TM_YidC_Alb3"/>
    <property type="match status" value="1"/>
</dbReference>
<comment type="function">
    <text evidence="11">Required for the insertion and/or proper folding and/or complex formation of integral membrane proteins into the membrane. Involved in integration of membrane proteins that insert both dependently and independently of the Sec translocase complex, as well as at least some lipoproteins. Aids folding of multispanning membrane proteins.</text>
</comment>
<evidence type="ECO:0000313" key="20">
    <source>
        <dbReference type="EMBL" id="TNL96860.1"/>
    </source>
</evidence>
<evidence type="ECO:0000256" key="18">
    <source>
        <dbReference type="SAM" id="Phobius"/>
    </source>
</evidence>
<comment type="subcellular location">
    <subcellularLocation>
        <location evidence="1">Cell membrane</location>
        <topology evidence="1">Multi-pass membrane protein</topology>
    </subcellularLocation>
    <subcellularLocation>
        <location evidence="16">Membrane</location>
        <topology evidence="16">Multi-pass membrane protein</topology>
    </subcellularLocation>
</comment>
<keyword evidence="8 18" id="KW-1133">Transmembrane helix</keyword>
<dbReference type="Proteomes" id="UP000312032">
    <property type="component" value="Unassembled WGS sequence"/>
</dbReference>
<evidence type="ECO:0000256" key="12">
    <source>
        <dbReference type="ARBA" id="ARBA00026028"/>
    </source>
</evidence>
<dbReference type="GO" id="GO:0005886">
    <property type="term" value="C:plasma membrane"/>
    <property type="evidence" value="ECO:0007669"/>
    <property type="project" value="UniProtKB-SubCell"/>
</dbReference>
<feature type="region of interest" description="Disordered" evidence="17">
    <location>
        <begin position="295"/>
        <end position="376"/>
    </location>
</feature>
<evidence type="ECO:0000256" key="6">
    <source>
        <dbReference type="ARBA" id="ARBA00022692"/>
    </source>
</evidence>
<evidence type="ECO:0000256" key="13">
    <source>
        <dbReference type="ARBA" id="ARBA00031538"/>
    </source>
</evidence>
<comment type="similarity">
    <text evidence="2">Belongs to the OXA1/ALB3/YidC family. Type 1 subfamily.</text>
</comment>
<gene>
    <name evidence="20" type="primary">yidC</name>
    <name evidence="20" type="ORF">FHE74_07535</name>
</gene>
<keyword evidence="21" id="KW-1185">Reference proteome</keyword>
<feature type="domain" description="Membrane insertase YidC/Oxa/ALB C-terminal" evidence="19">
    <location>
        <begin position="33"/>
        <end position="283"/>
    </location>
</feature>
<dbReference type="AlphaFoldDB" id="A0A5C4U4F0"/>
<proteinExistence type="inferred from homology"/>
<dbReference type="RefSeq" id="WP_139465889.1">
    <property type="nucleotide sequence ID" value="NZ_VDHJ01000009.1"/>
</dbReference>
<dbReference type="GO" id="GO:0032977">
    <property type="term" value="F:membrane insertase activity"/>
    <property type="evidence" value="ECO:0007669"/>
    <property type="project" value="InterPro"/>
</dbReference>
<comment type="subunit">
    <text evidence="12">Interacts with the Sec translocase complex via SecD. Specifically interacts with transmembrane segments of nascent integral membrane proteins during membrane integration.</text>
</comment>